<feature type="compositionally biased region" description="Basic and acidic residues" evidence="12">
    <location>
        <begin position="39"/>
        <end position="50"/>
    </location>
</feature>
<feature type="region of interest" description="Disordered" evidence="12">
    <location>
        <begin position="601"/>
        <end position="720"/>
    </location>
</feature>
<feature type="compositionally biased region" description="Low complexity" evidence="12">
    <location>
        <begin position="52"/>
        <end position="65"/>
    </location>
</feature>
<dbReference type="OrthoDB" id="337750at2759"/>
<dbReference type="SUPFAM" id="SSF56112">
    <property type="entry name" value="Protein kinase-like (PK-like)"/>
    <property type="match status" value="1"/>
</dbReference>
<dbReference type="CDD" id="cd14021">
    <property type="entry name" value="ChoK-like_euk"/>
    <property type="match status" value="1"/>
</dbReference>
<keyword evidence="9" id="KW-0333">Golgi apparatus</keyword>
<dbReference type="EMBL" id="JABANP010000186">
    <property type="protein sequence ID" value="KAF4687444.1"/>
    <property type="molecule type" value="Genomic_DNA"/>
</dbReference>
<dbReference type="Pfam" id="PF01633">
    <property type="entry name" value="Choline_kinase"/>
    <property type="match status" value="1"/>
</dbReference>
<comment type="caution">
    <text evidence="14">The sequence shown here is derived from an EMBL/GenBank/DDBJ whole genome shotgun (WGS) entry which is preliminary data.</text>
</comment>
<dbReference type="GO" id="GO:0004305">
    <property type="term" value="F:ethanolamine kinase activity"/>
    <property type="evidence" value="ECO:0007669"/>
    <property type="project" value="TreeGrafter"/>
</dbReference>
<evidence type="ECO:0000256" key="3">
    <source>
        <dbReference type="ARBA" id="ARBA00009727"/>
    </source>
</evidence>
<feature type="region of interest" description="Disordered" evidence="12">
    <location>
        <begin position="1211"/>
        <end position="1254"/>
    </location>
</feature>
<comment type="similarity">
    <text evidence="11">Belongs to the choline/ethanolamine kinase family.</text>
</comment>
<dbReference type="GO" id="GO:0005789">
    <property type="term" value="C:endoplasmic reticulum membrane"/>
    <property type="evidence" value="ECO:0007669"/>
    <property type="project" value="UniProtKB-SubCell"/>
</dbReference>
<keyword evidence="5 13" id="KW-0812">Transmembrane</keyword>
<feature type="region of interest" description="Disordered" evidence="12">
    <location>
        <begin position="1272"/>
        <end position="1425"/>
    </location>
</feature>
<dbReference type="GO" id="GO:0006888">
    <property type="term" value="P:endoplasmic reticulum to Golgi vesicle-mediated transport"/>
    <property type="evidence" value="ECO:0007669"/>
    <property type="project" value="InterPro"/>
</dbReference>
<sequence>MADSPAASSSVSSLSSHSVAKAVTASVYELDGAMQHNPGFDEMRDHHDEAQSPSQETSSSSSSSDEFSRTLDMDLNTVGVIDPKQSKFSVRKISGLNDMPDNVTDFSSLSKPAKIAELCVQKVPGWQGRVNPEDVEINQLCEGLSNQLFRVSLPKPRTDSMVSDSPTNHDVPVPFTSVLFRIYGKDAKSFYDPVYELKVFKTLSRYRIAPPADSLCNERGADFVGGACGGQGDGWRIEEWHASIAVPTKLLNNPSILCQIASQLGRFHKLDQRQDFPRSFSTEPATIKRLRSWASEASKVSFVEPEQRRKLSRLHVDRMVKEAEWLIAYLTQNQNDIVKGQGMDVVFSHNDVQENNILQTQYGLRLIDFEYAHYNYQAYDIANLFCEFTMDYTETHYPFFATDLAAYPDRRTQRMFLSVYLSEYLETPIFPDNDLYILPLMRNVSKFALASHLLWGLWSVIRAPQAPTYDDFDFLVYAKFRFDSYFRMKNIILSRDTEASEEHKEELLKQQLGLQLQADHKHSEKILSDMRPYIGFFRGVEIGAVALSIGLSLVGFAFTGCQRNTNSEEWRHRILGYGRIRSPPNNSSNSREEAQPGWYQQASPMQTAASAPTSAPAPGGGGGGVTAPWNRVHAPGMETQHAGHPSGPSGSGSSGAESPWGSSTAAGTVPQGMTRTNMGHDPQHHQQTLLVAQGLTGTTSSRSRSSINEEHQGAQSASSGGGFADQLVGAAFNAAAKTAFGGAQGGQGNSNNDEMVGGCYEPGQNLYQQAEESGWTKFVPWGFDSLRPYFNITHSYVKWKCLFLMMPFVKRLFQPGRNQRHYSGDGANEMDNLQAPTQRSGDPNEGVALRFVPDRRPDMYIPLMSFITYVLAFAVIKGAADDGSFHPDILYDTATFAAVLSTIELVLARAAGYFVNMTSLRLLDLVCVIGYKYFHLSVYCIARILLSSKVPTAYFWWGLLGYLSLAAAYACLVSLQYFTTYKTAMQAHLEVSGSHTSILIKYVVIAIALCQVVSFFHYAAVLMPSVAATKDIIRARQECVRMLLKEQLGERQPLAGEYPCHSCTDVPACTLEELLADLPCPKPLTHRRVASDPCRRRGQQLCATISPAGLRHGGAFRDGPSSTSEDPMKLLGHTTRQPTGHFDTDRPSPGHIRRFDVGDSVALQRGLEVPCNWELIQGPLRVIPDSSSSSSVSRDERTLVSADRLHQEVHRVKREERGPAREEGLHSVAHETSVSLTPLVTPRSTEGDQGGSCEKVGISTLVQTPKVLPRRREVPAEGSAKPVRRAKSSTVMTTAPLSRGARPLRLGPARKKPCTGSDLRAIRGDIKPRGPTKALLPCRKAPSGKTVSFGENCPALRRPLPRRKGPKRPPCGSWSDTEVAVERPGQRPSRSASMSPRLKRVTVGPRRRPHRVVGGSRPKLEVLPPWQPGKGYSEARRRALQQVRERYLLKRRMFKLWVEVKRDLRARKDTQKAVLSIRGKPCRRGVPPDVCHTRTSLLRNSVKLPAGPPPPATLSEPVRPPAARRGRPGREDGCAFCDHREVVSDVRARYAAWVSRGAAAWVPVTVKAGSSSGGHYLSDYTVEAYHE</sequence>
<feature type="transmembrane region" description="Helical" evidence="13">
    <location>
        <begin position="999"/>
        <end position="1020"/>
    </location>
</feature>
<evidence type="ECO:0008006" key="16">
    <source>
        <dbReference type="Google" id="ProtNLM"/>
    </source>
</evidence>
<evidence type="ECO:0000256" key="13">
    <source>
        <dbReference type="SAM" id="Phobius"/>
    </source>
</evidence>
<dbReference type="InterPro" id="IPR005578">
    <property type="entry name" value="Yif1_fam"/>
</dbReference>
<evidence type="ECO:0000256" key="11">
    <source>
        <dbReference type="ARBA" id="ARBA00038211"/>
    </source>
</evidence>
<dbReference type="PANTHER" id="PTHR22603:SF93">
    <property type="entry name" value="RE24176P"/>
    <property type="match status" value="1"/>
</dbReference>
<feature type="compositionally biased region" description="Polar residues" evidence="12">
    <location>
        <begin position="1230"/>
        <end position="1244"/>
    </location>
</feature>
<feature type="region of interest" description="Disordered" evidence="12">
    <location>
        <begin position="820"/>
        <end position="845"/>
    </location>
</feature>
<proteinExistence type="inferred from homology"/>
<evidence type="ECO:0000256" key="5">
    <source>
        <dbReference type="ARBA" id="ARBA00022692"/>
    </source>
</evidence>
<comment type="subcellular location">
    <subcellularLocation>
        <location evidence="1">Endoplasmic reticulum membrane</location>
        <topology evidence="1">Multi-pass membrane protein</topology>
    </subcellularLocation>
    <subcellularLocation>
        <location evidence="2">Golgi apparatus membrane</location>
        <topology evidence="2">Multi-pass membrane protein</topology>
    </subcellularLocation>
</comment>
<keyword evidence="4" id="KW-0813">Transport</keyword>
<feature type="region of interest" description="Disordered" evidence="12">
    <location>
        <begin position="1131"/>
        <end position="1150"/>
    </location>
</feature>
<feature type="region of interest" description="Disordered" evidence="12">
    <location>
        <begin position="1501"/>
        <end position="1530"/>
    </location>
</feature>
<dbReference type="Gene3D" id="3.30.200.20">
    <property type="entry name" value="Phosphorylase Kinase, domain 1"/>
    <property type="match status" value="1"/>
</dbReference>
<feature type="transmembrane region" description="Helical" evidence="13">
    <location>
        <begin position="896"/>
        <end position="915"/>
    </location>
</feature>
<dbReference type="InterPro" id="IPR011009">
    <property type="entry name" value="Kinase-like_dom_sf"/>
</dbReference>
<evidence type="ECO:0000256" key="8">
    <source>
        <dbReference type="ARBA" id="ARBA00022989"/>
    </source>
</evidence>
<feature type="compositionally biased region" description="Basic residues" evidence="12">
    <location>
        <begin position="1397"/>
        <end position="1411"/>
    </location>
</feature>
<accession>A0A7J6NU91</accession>
<evidence type="ECO:0000313" key="15">
    <source>
        <dbReference type="Proteomes" id="UP000541610"/>
    </source>
</evidence>
<evidence type="ECO:0000256" key="7">
    <source>
        <dbReference type="ARBA" id="ARBA00022927"/>
    </source>
</evidence>
<organism evidence="14 15">
    <name type="scientific">Perkinsus olseni</name>
    <name type="common">Perkinsus atlanticus</name>
    <dbReference type="NCBI Taxonomy" id="32597"/>
    <lineage>
        <taxon>Eukaryota</taxon>
        <taxon>Sar</taxon>
        <taxon>Alveolata</taxon>
        <taxon>Perkinsozoa</taxon>
        <taxon>Perkinsea</taxon>
        <taxon>Perkinsida</taxon>
        <taxon>Perkinsidae</taxon>
        <taxon>Perkinsus</taxon>
    </lineage>
</organism>
<evidence type="ECO:0000256" key="10">
    <source>
        <dbReference type="ARBA" id="ARBA00023136"/>
    </source>
</evidence>
<dbReference type="GO" id="GO:0004103">
    <property type="term" value="F:choline kinase activity"/>
    <property type="evidence" value="ECO:0007669"/>
    <property type="project" value="TreeGrafter"/>
</dbReference>
<dbReference type="GO" id="GO:0015031">
    <property type="term" value="P:protein transport"/>
    <property type="evidence" value="ECO:0007669"/>
    <property type="project" value="UniProtKB-KW"/>
</dbReference>
<keyword evidence="8 13" id="KW-1133">Transmembrane helix</keyword>
<evidence type="ECO:0000313" key="14">
    <source>
        <dbReference type="EMBL" id="KAF4687444.1"/>
    </source>
</evidence>
<dbReference type="Proteomes" id="UP000541610">
    <property type="component" value="Unassembled WGS sequence"/>
</dbReference>
<keyword evidence="10 13" id="KW-0472">Membrane</keyword>
<dbReference type="GO" id="GO:0006646">
    <property type="term" value="P:phosphatidylethanolamine biosynthetic process"/>
    <property type="evidence" value="ECO:0007669"/>
    <property type="project" value="TreeGrafter"/>
</dbReference>
<evidence type="ECO:0000256" key="12">
    <source>
        <dbReference type="SAM" id="MobiDB-lite"/>
    </source>
</evidence>
<keyword evidence="6" id="KW-0256">Endoplasmic reticulum</keyword>
<comment type="similarity">
    <text evidence="3">Belongs to the YIF1 family.</text>
</comment>
<dbReference type="PANTHER" id="PTHR22603">
    <property type="entry name" value="CHOLINE/ETHANOALAMINE KINASE"/>
    <property type="match status" value="1"/>
</dbReference>
<evidence type="ECO:0000256" key="4">
    <source>
        <dbReference type="ARBA" id="ARBA00022448"/>
    </source>
</evidence>
<feature type="compositionally biased region" description="Low complexity" evidence="12">
    <location>
        <begin position="654"/>
        <end position="663"/>
    </location>
</feature>
<evidence type="ECO:0000256" key="1">
    <source>
        <dbReference type="ARBA" id="ARBA00004477"/>
    </source>
</evidence>
<name>A0A7J6NU91_PEROL</name>
<protein>
    <recommendedName>
        <fullName evidence="16">Choline kinase</fullName>
    </recommendedName>
</protein>
<feature type="compositionally biased region" description="Low complexity" evidence="12">
    <location>
        <begin position="601"/>
        <end position="617"/>
    </location>
</feature>
<feature type="transmembrane region" description="Helical" evidence="13">
    <location>
        <begin position="859"/>
        <end position="876"/>
    </location>
</feature>
<feature type="region of interest" description="Disordered" evidence="12">
    <location>
        <begin position="33"/>
        <end position="68"/>
    </location>
</feature>
<feature type="compositionally biased region" description="Basic and acidic residues" evidence="12">
    <location>
        <begin position="1211"/>
        <end position="1229"/>
    </location>
</feature>
<dbReference type="Gene3D" id="3.90.1200.10">
    <property type="match status" value="1"/>
</dbReference>
<feature type="transmembrane region" description="Helical" evidence="13">
    <location>
        <begin position="954"/>
        <end position="978"/>
    </location>
</feature>
<evidence type="ECO:0000256" key="6">
    <source>
        <dbReference type="ARBA" id="ARBA00022824"/>
    </source>
</evidence>
<dbReference type="Pfam" id="PF03878">
    <property type="entry name" value="YIF1"/>
    <property type="match status" value="1"/>
</dbReference>
<evidence type="ECO:0000256" key="9">
    <source>
        <dbReference type="ARBA" id="ARBA00023034"/>
    </source>
</evidence>
<feature type="transmembrane region" description="Helical" evidence="13">
    <location>
        <begin position="542"/>
        <end position="561"/>
    </location>
</feature>
<reference evidence="14 15" key="1">
    <citation type="submission" date="2020-04" db="EMBL/GenBank/DDBJ databases">
        <title>Perkinsus olseni comparative genomics.</title>
        <authorList>
            <person name="Bogema D.R."/>
        </authorList>
    </citation>
    <scope>NUCLEOTIDE SEQUENCE [LARGE SCALE GENOMIC DNA]</scope>
    <source>
        <strain evidence="14">00978-12</strain>
    </source>
</reference>
<gene>
    <name evidence="14" type="ORF">FOZ60_003968</name>
</gene>
<keyword evidence="7" id="KW-0653">Protein transport</keyword>
<evidence type="ECO:0000256" key="2">
    <source>
        <dbReference type="ARBA" id="ARBA00004653"/>
    </source>
</evidence>
<dbReference type="GO" id="GO:0000139">
    <property type="term" value="C:Golgi membrane"/>
    <property type="evidence" value="ECO:0007669"/>
    <property type="project" value="UniProtKB-SubCell"/>
</dbReference>
<feature type="transmembrane region" description="Helical" evidence="13">
    <location>
        <begin position="922"/>
        <end position="942"/>
    </location>
</feature>